<sequence length="69" mass="7833">MEADELVFPLRFAVFERQGNDYGKIAVQLIQIWNITHAQTMTHAKSTKCARGSIQRPGWPGSSMKPKCR</sequence>
<evidence type="ECO:0000313" key="2">
    <source>
        <dbReference type="EMBL" id="CUB07602.1"/>
    </source>
</evidence>
<protein>
    <submittedName>
        <fullName evidence="2">Uncharacterized protein</fullName>
    </submittedName>
</protein>
<dbReference type="AlphaFoldDB" id="A0A0K6IWB9"/>
<accession>A0A0K6IWB9</accession>
<evidence type="ECO:0000256" key="1">
    <source>
        <dbReference type="SAM" id="MobiDB-lite"/>
    </source>
</evidence>
<evidence type="ECO:0000313" key="3">
    <source>
        <dbReference type="Proteomes" id="UP000182108"/>
    </source>
</evidence>
<name>A0A0K6IWB9_9PROT</name>
<keyword evidence="3" id="KW-1185">Reference proteome</keyword>
<organism evidence="2 3">
    <name type="scientific">Tepidiphilus thermophilus</name>
    <dbReference type="NCBI Taxonomy" id="876478"/>
    <lineage>
        <taxon>Bacteria</taxon>
        <taxon>Pseudomonadati</taxon>
        <taxon>Pseudomonadota</taxon>
        <taxon>Hydrogenophilia</taxon>
        <taxon>Hydrogenophilales</taxon>
        <taxon>Hydrogenophilaceae</taxon>
        <taxon>Tepidiphilus</taxon>
    </lineage>
</organism>
<reference evidence="3" key="1">
    <citation type="submission" date="2015-08" db="EMBL/GenBank/DDBJ databases">
        <authorList>
            <person name="Babu N.S."/>
            <person name="Beckwith C.J."/>
            <person name="Beseler K.G."/>
            <person name="Brison A."/>
            <person name="Carone J.V."/>
            <person name="Caskin T.P."/>
            <person name="Diamond M."/>
            <person name="Durham M.E."/>
            <person name="Foxe J.M."/>
            <person name="Go M."/>
            <person name="Henderson B.A."/>
            <person name="Jones I.B."/>
            <person name="McGettigan J.A."/>
            <person name="Micheletti S.J."/>
            <person name="Nasrallah M.E."/>
            <person name="Ortiz D."/>
            <person name="Piller C.R."/>
            <person name="Privatt S.R."/>
            <person name="Schneider S.L."/>
            <person name="Sharp S."/>
            <person name="Smith T.C."/>
            <person name="Stanton J.D."/>
            <person name="Ullery H.E."/>
            <person name="Wilson R.J."/>
            <person name="Serrano M.G."/>
            <person name="Buck G."/>
            <person name="Lee V."/>
            <person name="Wang Y."/>
            <person name="Carvalho R."/>
            <person name="Voegtly L."/>
            <person name="Shi R."/>
            <person name="Duckworth R."/>
            <person name="Johnson A."/>
            <person name="Loviza R."/>
            <person name="Walstead R."/>
            <person name="Shah Z."/>
            <person name="Kiflezghi M."/>
            <person name="Wade K."/>
            <person name="Ball S.L."/>
            <person name="Bradley K.W."/>
            <person name="Asai D.J."/>
            <person name="Bowman C.A."/>
            <person name="Russell D.A."/>
            <person name="Pope W.H."/>
            <person name="Jacobs-Sera D."/>
            <person name="Hendrix R.W."/>
            <person name="Hatfull G.F."/>
        </authorList>
    </citation>
    <scope>NUCLEOTIDE SEQUENCE [LARGE SCALE GENOMIC DNA]</scope>
    <source>
        <strain evidence="3">JCM 19170</strain>
    </source>
</reference>
<dbReference type="EMBL" id="CYHH01000009">
    <property type="protein sequence ID" value="CUB07602.1"/>
    <property type="molecule type" value="Genomic_DNA"/>
</dbReference>
<gene>
    <name evidence="2" type="ORF">Ga0061068_10931</name>
</gene>
<dbReference type="Proteomes" id="UP000182108">
    <property type="component" value="Unassembled WGS sequence"/>
</dbReference>
<proteinExistence type="predicted"/>
<feature type="region of interest" description="Disordered" evidence="1">
    <location>
        <begin position="46"/>
        <end position="69"/>
    </location>
</feature>